<dbReference type="NCBIfam" id="NF002999">
    <property type="entry name" value="PRK03767.1"/>
    <property type="match status" value="1"/>
</dbReference>
<dbReference type="Proteomes" id="UP001230188">
    <property type="component" value="Unassembled WGS sequence"/>
</dbReference>
<feature type="domain" description="Flavodoxin-like" evidence="2">
    <location>
        <begin position="33"/>
        <end position="219"/>
    </location>
</feature>
<dbReference type="NCBIfam" id="TIGR01755">
    <property type="entry name" value="flav_wrbA"/>
    <property type="match status" value="1"/>
</dbReference>
<comment type="caution">
    <text evidence="3">The sequence shown here is derived from an EMBL/GenBank/DDBJ whole genome shotgun (WGS) entry which is preliminary data.</text>
</comment>
<dbReference type="EMBL" id="JAQMWT010000340">
    <property type="protein sequence ID" value="KAJ8604088.1"/>
    <property type="molecule type" value="Genomic_DNA"/>
</dbReference>
<gene>
    <name evidence="3" type="ORF">CTAYLR_001729</name>
</gene>
<proteinExistence type="inferred from homology"/>
<keyword evidence="4" id="KW-1185">Reference proteome</keyword>
<protein>
    <recommendedName>
        <fullName evidence="2">Flavodoxin-like domain-containing protein</fullName>
    </recommendedName>
</protein>
<organism evidence="3 4">
    <name type="scientific">Chrysophaeum taylorii</name>
    <dbReference type="NCBI Taxonomy" id="2483200"/>
    <lineage>
        <taxon>Eukaryota</taxon>
        <taxon>Sar</taxon>
        <taxon>Stramenopiles</taxon>
        <taxon>Ochrophyta</taxon>
        <taxon>Pelagophyceae</taxon>
        <taxon>Pelagomonadales</taxon>
        <taxon>Pelagomonadaceae</taxon>
        <taxon>Chrysophaeum</taxon>
    </lineage>
</organism>
<dbReference type="GO" id="GO:0003955">
    <property type="term" value="F:NAD(P)H dehydrogenase (quinone) activity"/>
    <property type="evidence" value="ECO:0007669"/>
    <property type="project" value="InterPro"/>
</dbReference>
<dbReference type="GO" id="GO:0010181">
    <property type="term" value="F:FMN binding"/>
    <property type="evidence" value="ECO:0007669"/>
    <property type="project" value="InterPro"/>
</dbReference>
<accession>A0AAD7UEY7</accession>
<evidence type="ECO:0000256" key="1">
    <source>
        <dbReference type="ARBA" id="ARBA00006961"/>
    </source>
</evidence>
<comment type="similarity">
    <text evidence="1">Belongs to the WrbA family.</text>
</comment>
<sequence length="231" mass="23800">MVLLCGGCGSSSVKTAGAPAEPTTEPPPSMPKIAIVYYSTYGHVKTMADMVKAGVEEAGCEATLLQVPETLPAEVLEKMGAPPKPDVAVADPHTLPEFDGFLFGTPTRFGMASAQMKSFMDATGGLWMKGALVGKPAGIFFSTGSQGGGQETTALTFVTQFAHHGLIFVPIGYSNPKLMDMGEIHGGSPYGAGCLAGPDGSRMPSDLEKDVAKHQGTYFAGVVKKLAAGAA</sequence>
<dbReference type="SUPFAM" id="SSF52218">
    <property type="entry name" value="Flavoproteins"/>
    <property type="match status" value="1"/>
</dbReference>
<dbReference type="PANTHER" id="PTHR30546">
    <property type="entry name" value="FLAVODOXIN-RELATED PROTEIN WRBA-RELATED"/>
    <property type="match status" value="1"/>
</dbReference>
<reference evidence="3" key="1">
    <citation type="submission" date="2023-01" db="EMBL/GenBank/DDBJ databases">
        <title>Metagenome sequencing of chrysophaentin producing Chrysophaeum taylorii.</title>
        <authorList>
            <person name="Davison J."/>
            <person name="Bewley C."/>
        </authorList>
    </citation>
    <scope>NUCLEOTIDE SEQUENCE</scope>
    <source>
        <strain evidence="3">NIES-1699</strain>
    </source>
</reference>
<dbReference type="PANTHER" id="PTHR30546:SF23">
    <property type="entry name" value="FLAVOPROTEIN-LIKE PROTEIN YCP4-RELATED"/>
    <property type="match status" value="1"/>
</dbReference>
<dbReference type="InterPro" id="IPR029039">
    <property type="entry name" value="Flavoprotein-like_sf"/>
</dbReference>
<dbReference type="InterPro" id="IPR010089">
    <property type="entry name" value="Flavoprotein_WrbA-like"/>
</dbReference>
<dbReference type="AlphaFoldDB" id="A0AAD7UEY7"/>
<evidence type="ECO:0000313" key="3">
    <source>
        <dbReference type="EMBL" id="KAJ8604088.1"/>
    </source>
</evidence>
<dbReference type="GO" id="GO:0016020">
    <property type="term" value="C:membrane"/>
    <property type="evidence" value="ECO:0007669"/>
    <property type="project" value="TreeGrafter"/>
</dbReference>
<dbReference type="InterPro" id="IPR008254">
    <property type="entry name" value="Flavodoxin/NO_synth"/>
</dbReference>
<dbReference type="Pfam" id="PF03358">
    <property type="entry name" value="FMN_red"/>
    <property type="match status" value="1"/>
</dbReference>
<name>A0AAD7UEY7_9STRA</name>
<dbReference type="InterPro" id="IPR005025">
    <property type="entry name" value="FMN_Rdtase-like_dom"/>
</dbReference>
<dbReference type="Gene3D" id="3.40.50.360">
    <property type="match status" value="1"/>
</dbReference>
<dbReference type="FunFam" id="3.40.50.360:FF:000001">
    <property type="entry name" value="NAD(P)H dehydrogenase (Quinone) FQR1-like"/>
    <property type="match status" value="1"/>
</dbReference>
<dbReference type="PROSITE" id="PS50902">
    <property type="entry name" value="FLAVODOXIN_LIKE"/>
    <property type="match status" value="1"/>
</dbReference>
<evidence type="ECO:0000313" key="4">
    <source>
        <dbReference type="Proteomes" id="UP001230188"/>
    </source>
</evidence>
<evidence type="ECO:0000259" key="2">
    <source>
        <dbReference type="PROSITE" id="PS50902"/>
    </source>
</evidence>